<keyword evidence="1" id="KW-0413">Isomerase</keyword>
<dbReference type="Pfam" id="PF06934">
    <property type="entry name" value="CTI"/>
    <property type="match status" value="1"/>
</dbReference>
<reference evidence="1 2" key="1">
    <citation type="journal article" date="2013" name="Genome Announc.">
        <title>Genome Sequence of the Pyrene- and Fluoranthene-Degrading Bacterium Cycloclasticus sp. Strain PY97M.</title>
        <authorList>
            <person name="Cui Z."/>
            <person name="Xu G."/>
            <person name="Li Q."/>
            <person name="Gao W."/>
            <person name="Zheng L."/>
        </authorList>
    </citation>
    <scope>NUCLEOTIDE SEQUENCE [LARGE SCALE GENOMIC DNA]</scope>
    <source>
        <strain evidence="1 2">PY97M</strain>
    </source>
</reference>
<name>A0AB33Z3G4_9GAMM</name>
<dbReference type="AlphaFoldDB" id="A0AB33Z3G4"/>
<protein>
    <submittedName>
        <fullName evidence="1">Fatty acid cis/trans isomerase superfamily protein</fullName>
    </submittedName>
</protein>
<dbReference type="Proteomes" id="UP000015462">
    <property type="component" value="Unassembled WGS sequence"/>
</dbReference>
<evidence type="ECO:0000313" key="2">
    <source>
        <dbReference type="Proteomes" id="UP000015462"/>
    </source>
</evidence>
<organism evidence="1 2">
    <name type="scientific">Cycloclasticus pugetii</name>
    <dbReference type="NCBI Taxonomy" id="34068"/>
    <lineage>
        <taxon>Bacteria</taxon>
        <taxon>Pseudomonadati</taxon>
        <taxon>Pseudomonadota</taxon>
        <taxon>Gammaproteobacteria</taxon>
        <taxon>Thiotrichales</taxon>
        <taxon>Piscirickettsiaceae</taxon>
        <taxon>Cycloclasticus</taxon>
    </lineage>
</organism>
<gene>
    <name evidence="1" type="ORF">L196_00430</name>
</gene>
<keyword evidence="2" id="KW-1185">Reference proteome</keyword>
<comment type="caution">
    <text evidence="1">The sequence shown here is derived from an EMBL/GenBank/DDBJ whole genome shotgun (WGS) entry which is preliminary data.</text>
</comment>
<dbReference type="InterPro" id="IPR010706">
    <property type="entry name" value="Fatty_acid_cis-trans_isomerase"/>
</dbReference>
<dbReference type="PROSITE" id="PS51257">
    <property type="entry name" value="PROKAR_LIPOPROTEIN"/>
    <property type="match status" value="1"/>
</dbReference>
<proteinExistence type="predicted"/>
<dbReference type="RefSeq" id="WP_016389496.1">
    <property type="nucleotide sequence ID" value="NZ_KE646805.1"/>
</dbReference>
<accession>A0AB33Z3G4</accession>
<dbReference type="GO" id="GO:0016853">
    <property type="term" value="F:isomerase activity"/>
    <property type="evidence" value="ECO:0007669"/>
    <property type="project" value="UniProtKB-KW"/>
</dbReference>
<sequence length="804" mass="92981">MHTNTIRNKNLNFMVFFSLVLVIAACEKDNRTAPRVIGKHQTFDYHSDIKPILEKKCIACHACYDAPCQLKMQSPDGLERGATKQSVYDATRLNDASPTRLSIDAQSAKEWREKGFFSVLEKRLQHGGENNNQPLFKNMIDLALQNPLTPNQPIPKNIQLGLKRENTCPAPGEFSDYAKNNPHGGMPLAVAGLNENEAQTLSTWLSEGAKIVTKNIDISPEHQAMIVQWETWLNSNDKRTALVARYLYEHLFLGHLYFDQVNQSAGNSPNAGIQFYSLVRSYTPSGQKIMPVNTARPFDDVNQAFYYRLKAIEETIVHKTHIPYRFDQQRLKHFKQLFLTPGWSVDKLPGYSYLERSNPFITYQAIPAKARYRFLLDNAEFFIRNFIRGPVCRGQIATNVIRDQFWVMFENPKHEVYTNNPDYQHAMNPYLGLPGEKTSLLDFGSQWMKYETKRNQYIGQRQLTYQKIFPQGATKEHIWNGEQVNDNAFLTVFRHHDNASVTKGWKGELPLTTWLMDYPLLERTYYELVVSFNVFGNASHQTQTRLYFDLIRNSSEVNFLRLMPADYREPLYKKWYPTFANIKTEFTYHDIDIDSPVAINYETKEPYSELLTSQLNDYPALTKAKDSINRCDAECHEAASLKKETFEHQGTQINQLLSKLASTPASQLKAINWLPEISFIKIEQLDGQFLSYSMLKNRRHSSVSFILGESLRHQDQQDTLAIFPELIGSYPNLMFVISIKELNDFVFALSQADTPEAFDTVINKWGIRRMNPNFWNVLHDFTTSLNTKRPLESGIYDINRYGRW</sequence>
<evidence type="ECO:0000313" key="1">
    <source>
        <dbReference type="EMBL" id="EPD13919.1"/>
    </source>
</evidence>
<dbReference type="EMBL" id="ASHL01000001">
    <property type="protein sequence ID" value="EPD13919.1"/>
    <property type="molecule type" value="Genomic_DNA"/>
</dbReference>